<feature type="binding site" description="in other chain" evidence="5">
    <location>
        <begin position="218"/>
        <end position="220"/>
    </location>
    <ligand>
        <name>dUMP</name>
        <dbReference type="ChEBI" id="CHEBI:246422"/>
        <note>ligand shared between dimeric partners</note>
    </ligand>
</feature>
<gene>
    <name evidence="5" type="primary">thyA</name>
    <name evidence="8" type="ORF">A2949_02020</name>
</gene>
<dbReference type="HAMAP" id="MF_00008">
    <property type="entry name" value="Thymidy_synth_bact"/>
    <property type="match status" value="1"/>
</dbReference>
<dbReference type="PANTHER" id="PTHR11548">
    <property type="entry name" value="THYMIDYLATE SYNTHASE 1"/>
    <property type="match status" value="1"/>
</dbReference>
<evidence type="ECO:0000313" key="9">
    <source>
        <dbReference type="Proteomes" id="UP000178585"/>
    </source>
</evidence>
<dbReference type="EC" id="2.1.1.45" evidence="1 5"/>
<feature type="binding site" description="in other chain" evidence="5">
    <location>
        <begin position="177"/>
        <end position="180"/>
    </location>
    <ligand>
        <name>dUMP</name>
        <dbReference type="ChEBI" id="CHEBI:246422"/>
        <note>ligand shared between dimeric partners</note>
    </ligand>
</feature>
<dbReference type="InterPro" id="IPR023451">
    <property type="entry name" value="Thymidate_synth/dCMP_Mease_dom"/>
</dbReference>
<dbReference type="PROSITE" id="PS00091">
    <property type="entry name" value="THYMIDYLATE_SYNTHASE"/>
    <property type="match status" value="1"/>
</dbReference>
<dbReference type="GO" id="GO:0006231">
    <property type="term" value="P:dTMP biosynthetic process"/>
    <property type="evidence" value="ECO:0007669"/>
    <property type="project" value="UniProtKB-UniRule"/>
</dbReference>
<dbReference type="PRINTS" id="PR00108">
    <property type="entry name" value="THYMDSNTHASE"/>
</dbReference>
<dbReference type="InterPro" id="IPR020940">
    <property type="entry name" value="Thymidylate_synthase_AS"/>
</dbReference>
<evidence type="ECO:0000259" key="7">
    <source>
        <dbReference type="Pfam" id="PF00303"/>
    </source>
</evidence>
<evidence type="ECO:0000256" key="5">
    <source>
        <dbReference type="HAMAP-Rule" id="MF_00008"/>
    </source>
</evidence>
<keyword evidence="2 5" id="KW-0489">Methyltransferase</keyword>
<dbReference type="Gene3D" id="3.30.572.10">
    <property type="entry name" value="Thymidylate synthase/dCMP hydroxymethylase domain"/>
    <property type="match status" value="1"/>
</dbReference>
<feature type="binding site" description="in other chain" evidence="5">
    <location>
        <position position="188"/>
    </location>
    <ligand>
        <name>dUMP</name>
        <dbReference type="ChEBI" id="CHEBI:246422"/>
        <note>ligand shared between dimeric partners</note>
    </ligand>
</feature>
<dbReference type="Pfam" id="PF00303">
    <property type="entry name" value="Thymidylat_synt"/>
    <property type="match status" value="1"/>
</dbReference>
<dbReference type="GO" id="GO:0032259">
    <property type="term" value="P:methylation"/>
    <property type="evidence" value="ECO:0007669"/>
    <property type="project" value="UniProtKB-KW"/>
</dbReference>
<feature type="binding site" evidence="5">
    <location>
        <position position="180"/>
    </location>
    <ligand>
        <name>(6R)-5,10-methylene-5,6,7,8-tetrahydrofolate</name>
        <dbReference type="ChEBI" id="CHEBI:15636"/>
    </ligand>
</feature>
<reference evidence="8 9" key="1">
    <citation type="journal article" date="2016" name="Nat. Commun.">
        <title>Thousands of microbial genomes shed light on interconnected biogeochemical processes in an aquifer system.</title>
        <authorList>
            <person name="Anantharaman K."/>
            <person name="Brown C.T."/>
            <person name="Hug L.A."/>
            <person name="Sharon I."/>
            <person name="Castelle C.J."/>
            <person name="Probst A.J."/>
            <person name="Thomas B.C."/>
            <person name="Singh A."/>
            <person name="Wilkins M.J."/>
            <person name="Karaoz U."/>
            <person name="Brodie E.L."/>
            <person name="Williams K.H."/>
            <person name="Hubbard S.S."/>
            <person name="Banfield J.F."/>
        </authorList>
    </citation>
    <scope>NUCLEOTIDE SEQUENCE [LARGE SCALE GENOMIC DNA]</scope>
</reference>
<evidence type="ECO:0000256" key="4">
    <source>
        <dbReference type="ARBA" id="ARBA00022727"/>
    </source>
</evidence>
<dbReference type="SUPFAM" id="SSF55831">
    <property type="entry name" value="Thymidylate synthase/dCMP hydroxymethylase"/>
    <property type="match status" value="1"/>
</dbReference>
<keyword evidence="5" id="KW-0963">Cytoplasm</keyword>
<dbReference type="AlphaFoldDB" id="A0A1F4Y2Y0"/>
<sequence length="275" mass="31516">MKIYNDVLRKIMNEGVDRVGRNATTRALFAIQMRFKMSEGFPAVTTKKLAFKAVKSELLWFLEGSSDDNRLKELNGSERTIWTDNAEAPYWKPKAKFDGDLGRIYGVQWRKWRSVDGRIVDQIKDAVEKIKKSPSDRRIIVTAWNPGEIDQMGLPPCHMLFQFFVANGKLSLHMVQRSCDMFLGVPFNIASYSLLLHMMAQVTDTVADECVLTLNDAHIYHEHFDAVKEQLSREPIRLCSISLTTEVKDIDGFKMDDIKLENYESHPAIPAKMIV</sequence>
<evidence type="ECO:0000256" key="3">
    <source>
        <dbReference type="ARBA" id="ARBA00022679"/>
    </source>
</evidence>
<comment type="subcellular location">
    <subcellularLocation>
        <location evidence="5">Cytoplasm</location>
    </subcellularLocation>
</comment>
<keyword evidence="3 5" id="KW-0808">Transferase</keyword>
<dbReference type="CDD" id="cd00351">
    <property type="entry name" value="TS_Pyrimidine_HMase"/>
    <property type="match status" value="1"/>
</dbReference>
<dbReference type="NCBIfam" id="NF002497">
    <property type="entry name" value="PRK01827.1-3"/>
    <property type="match status" value="1"/>
</dbReference>
<dbReference type="STRING" id="1797245.A2949_02020"/>
<feature type="active site" evidence="6">
    <location>
        <position position="157"/>
    </location>
</feature>
<dbReference type="UniPathway" id="UPA00575"/>
<organism evidence="8 9">
    <name type="scientific">Candidatus Adlerbacteria bacterium RIFCSPLOWO2_01_FULL_54_21b</name>
    <dbReference type="NCBI Taxonomy" id="1797245"/>
    <lineage>
        <taxon>Bacteria</taxon>
        <taxon>Candidatus Adleribacteriota</taxon>
    </lineage>
</organism>
<comment type="function">
    <text evidence="5">Catalyzes the reductive methylation of 2'-deoxyuridine-5'-monophosphate (dUMP) to 2'-deoxythymidine-5'-monophosphate (dTMP) while utilizing 5,10-methylenetetrahydrofolate (mTHF) as the methyl donor and reductant in the reaction, yielding dihydrofolate (DHF) as a by-product. This enzymatic reaction provides an intracellular de novo source of dTMP, an essential precursor for DNA biosynthesis.</text>
</comment>
<evidence type="ECO:0000313" key="8">
    <source>
        <dbReference type="EMBL" id="OGC87653.1"/>
    </source>
</evidence>
<comment type="catalytic activity">
    <reaction evidence="5">
        <text>dUMP + (6R)-5,10-methylene-5,6,7,8-tetrahydrofolate = 7,8-dihydrofolate + dTMP</text>
        <dbReference type="Rhea" id="RHEA:12104"/>
        <dbReference type="ChEBI" id="CHEBI:15636"/>
        <dbReference type="ChEBI" id="CHEBI:57451"/>
        <dbReference type="ChEBI" id="CHEBI:63528"/>
        <dbReference type="ChEBI" id="CHEBI:246422"/>
        <dbReference type="EC" id="2.1.1.45"/>
    </reaction>
</comment>
<dbReference type="EMBL" id="MEWZ01000002">
    <property type="protein sequence ID" value="OGC87653.1"/>
    <property type="molecule type" value="Genomic_DNA"/>
</dbReference>
<comment type="caution">
    <text evidence="5">Lacks conserved residue(s) required for the propagation of feature annotation.</text>
</comment>
<comment type="similarity">
    <text evidence="5">Belongs to the thymidylate synthase family. Bacterial-type ThyA subfamily.</text>
</comment>
<dbReference type="Proteomes" id="UP000178585">
    <property type="component" value="Unassembled WGS sequence"/>
</dbReference>
<dbReference type="InterPro" id="IPR000398">
    <property type="entry name" value="Thymidylate_synthase"/>
</dbReference>
<name>A0A1F4Y2Y0_9BACT</name>
<evidence type="ECO:0000256" key="6">
    <source>
        <dbReference type="PROSITE-ProRule" id="PRU10016"/>
    </source>
</evidence>
<dbReference type="GO" id="GO:0005829">
    <property type="term" value="C:cytosol"/>
    <property type="evidence" value="ECO:0007669"/>
    <property type="project" value="TreeGrafter"/>
</dbReference>
<dbReference type="GO" id="GO:0006235">
    <property type="term" value="P:dTTP biosynthetic process"/>
    <property type="evidence" value="ECO:0007669"/>
    <property type="project" value="UniProtKB-UniRule"/>
</dbReference>
<comment type="pathway">
    <text evidence="5">Pyrimidine metabolism; dTTP biosynthesis.</text>
</comment>
<feature type="active site" description="Nucleophile" evidence="5">
    <location>
        <position position="157"/>
    </location>
</feature>
<dbReference type="GO" id="GO:0004799">
    <property type="term" value="F:thymidylate synthase activity"/>
    <property type="evidence" value="ECO:0007669"/>
    <property type="project" value="UniProtKB-UniRule"/>
</dbReference>
<evidence type="ECO:0000256" key="1">
    <source>
        <dbReference type="ARBA" id="ARBA00011947"/>
    </source>
</evidence>
<dbReference type="NCBIfam" id="TIGR03284">
    <property type="entry name" value="thym_sym"/>
    <property type="match status" value="1"/>
</dbReference>
<comment type="subunit">
    <text evidence="5">Homodimer.</text>
</comment>
<keyword evidence="4 5" id="KW-0545">Nucleotide biosynthesis</keyword>
<protein>
    <recommendedName>
        <fullName evidence="1 5">Thymidylate synthase</fullName>
        <shortName evidence="5">TS</shortName>
        <shortName evidence="5">TSase</shortName>
        <ecNumber evidence="1 5">2.1.1.45</ecNumber>
    </recommendedName>
</protein>
<dbReference type="PANTHER" id="PTHR11548:SF1">
    <property type="entry name" value="THYMIDYLATE SYNTHASE 1"/>
    <property type="match status" value="1"/>
</dbReference>
<feature type="binding site" evidence="5">
    <location>
        <begin position="137"/>
        <end position="138"/>
    </location>
    <ligand>
        <name>dUMP</name>
        <dbReference type="ChEBI" id="CHEBI:246422"/>
        <note>ligand shared between dimeric partners</note>
    </ligand>
</feature>
<feature type="domain" description="Thymidylate synthase/dCMP hydroxymethylase" evidence="7">
    <location>
        <begin position="3"/>
        <end position="275"/>
    </location>
</feature>
<dbReference type="InterPro" id="IPR045097">
    <property type="entry name" value="Thymidate_synth/dCMP_Mease"/>
</dbReference>
<evidence type="ECO:0000256" key="2">
    <source>
        <dbReference type="ARBA" id="ARBA00022603"/>
    </source>
</evidence>
<accession>A0A1F4Y2Y0</accession>
<proteinExistence type="inferred from homology"/>
<dbReference type="InterPro" id="IPR036926">
    <property type="entry name" value="Thymidate_synth/dCMP_Mease_sf"/>
</dbReference>
<comment type="caution">
    <text evidence="8">The sequence shown here is derived from an EMBL/GenBank/DDBJ whole genome shotgun (WGS) entry which is preliminary data.</text>
</comment>